<dbReference type="GO" id="GO:0048038">
    <property type="term" value="F:quinone binding"/>
    <property type="evidence" value="ECO:0007669"/>
    <property type="project" value="TreeGrafter"/>
</dbReference>
<protein>
    <submittedName>
        <fullName evidence="3">SDR family oxidoreductase</fullName>
    </submittedName>
</protein>
<evidence type="ECO:0000256" key="2">
    <source>
        <dbReference type="RuleBase" id="RU000363"/>
    </source>
</evidence>
<keyword evidence="4" id="KW-1185">Reference proteome</keyword>
<accession>A0A6M8HP75</accession>
<sequence>MTDLVAANQTDGEKIMVERQDGRVALVTGAGRGIGRAIALRLADDGLDVAVNDIAANRSGLDEVVALIRAKGRRSAGLIADVSSEGEVGDMVQGVVNELGALNVMVSNAGIAQVVSLLDLSVDDWDHMMAVNLRGMFLCYKTAAQQMIRQGGGGKIIGAASIVAHRPFALLGHYSASKWGVRGLTQAAAMEWAKHNITVNAYCPGIVGTAMWDLIDEKLSEEEGIQRGGALRKYAESIHLGRVSVPEDVAKFVSYLASPDSDYMTGQSVMIDGGIQFA</sequence>
<evidence type="ECO:0000313" key="4">
    <source>
        <dbReference type="Proteomes" id="UP000500767"/>
    </source>
</evidence>
<dbReference type="InterPro" id="IPR002347">
    <property type="entry name" value="SDR_fam"/>
</dbReference>
<proteinExistence type="inferred from homology"/>
<dbReference type="PRINTS" id="PR00080">
    <property type="entry name" value="SDRFAMILY"/>
</dbReference>
<gene>
    <name evidence="3" type="ORF">HN018_08470</name>
</gene>
<dbReference type="PROSITE" id="PS00061">
    <property type="entry name" value="ADH_SHORT"/>
    <property type="match status" value="1"/>
</dbReference>
<organism evidence="3 4">
    <name type="scientific">Lichenicola cladoniae</name>
    <dbReference type="NCBI Taxonomy" id="1484109"/>
    <lineage>
        <taxon>Bacteria</taxon>
        <taxon>Pseudomonadati</taxon>
        <taxon>Pseudomonadota</taxon>
        <taxon>Alphaproteobacteria</taxon>
        <taxon>Acetobacterales</taxon>
        <taxon>Acetobacteraceae</taxon>
        <taxon>Lichenicola</taxon>
    </lineage>
</organism>
<evidence type="ECO:0000313" key="3">
    <source>
        <dbReference type="EMBL" id="QKE90081.1"/>
    </source>
</evidence>
<dbReference type="AlphaFoldDB" id="A0A6M8HP75"/>
<dbReference type="SUPFAM" id="SSF51735">
    <property type="entry name" value="NAD(P)-binding Rossmann-fold domains"/>
    <property type="match status" value="1"/>
</dbReference>
<dbReference type="InterPro" id="IPR020904">
    <property type="entry name" value="Sc_DH/Rdtase_CS"/>
</dbReference>
<dbReference type="EMBL" id="CP053708">
    <property type="protein sequence ID" value="QKE90081.1"/>
    <property type="molecule type" value="Genomic_DNA"/>
</dbReference>
<dbReference type="GO" id="GO:0006633">
    <property type="term" value="P:fatty acid biosynthetic process"/>
    <property type="evidence" value="ECO:0007669"/>
    <property type="project" value="TreeGrafter"/>
</dbReference>
<dbReference type="InterPro" id="IPR036291">
    <property type="entry name" value="NAD(P)-bd_dom_sf"/>
</dbReference>
<comment type="similarity">
    <text evidence="1 2">Belongs to the short-chain dehydrogenases/reductases (SDR) family.</text>
</comment>
<dbReference type="Proteomes" id="UP000500767">
    <property type="component" value="Chromosome"/>
</dbReference>
<dbReference type="GO" id="GO:0016616">
    <property type="term" value="F:oxidoreductase activity, acting on the CH-OH group of donors, NAD or NADP as acceptor"/>
    <property type="evidence" value="ECO:0007669"/>
    <property type="project" value="TreeGrafter"/>
</dbReference>
<dbReference type="Pfam" id="PF00106">
    <property type="entry name" value="adh_short"/>
    <property type="match status" value="1"/>
</dbReference>
<dbReference type="PRINTS" id="PR00081">
    <property type="entry name" value="GDHRDH"/>
</dbReference>
<evidence type="ECO:0000256" key="1">
    <source>
        <dbReference type="ARBA" id="ARBA00006484"/>
    </source>
</evidence>
<name>A0A6M8HP75_9PROT</name>
<dbReference type="Gene3D" id="3.40.50.720">
    <property type="entry name" value="NAD(P)-binding Rossmann-like Domain"/>
    <property type="match status" value="1"/>
</dbReference>
<dbReference type="PANTHER" id="PTHR42760">
    <property type="entry name" value="SHORT-CHAIN DEHYDROGENASES/REDUCTASES FAMILY MEMBER"/>
    <property type="match status" value="1"/>
</dbReference>
<dbReference type="FunFam" id="3.40.50.720:FF:000084">
    <property type="entry name" value="Short-chain dehydrogenase reductase"/>
    <property type="match status" value="1"/>
</dbReference>
<dbReference type="PANTHER" id="PTHR42760:SF121">
    <property type="entry name" value="3-OXOACYL-(ACYL-CARRIER-PROTEIN) REDUCTASE"/>
    <property type="match status" value="1"/>
</dbReference>
<reference evidence="3 4" key="1">
    <citation type="journal article" date="2014" name="World J. Microbiol. Biotechnol.">
        <title>Biodiversity and physiological characteristics of Antarctic and Arctic lichens-associated bacteria.</title>
        <authorList>
            <person name="Lee Y.M."/>
            <person name="Kim E.H."/>
            <person name="Lee H.K."/>
            <person name="Hong S.G."/>
        </authorList>
    </citation>
    <scope>NUCLEOTIDE SEQUENCE [LARGE SCALE GENOMIC DNA]</scope>
    <source>
        <strain evidence="3 4">PAMC 26569</strain>
    </source>
</reference>
<dbReference type="KEGG" id="lck:HN018_08470"/>